<feature type="domain" description="ABC transporter" evidence="5">
    <location>
        <begin position="2"/>
        <end position="223"/>
    </location>
</feature>
<protein>
    <submittedName>
        <fullName evidence="6">ABC transporter, ATPase subunit</fullName>
    </submittedName>
</protein>
<evidence type="ECO:0000256" key="1">
    <source>
        <dbReference type="ARBA" id="ARBA00022448"/>
    </source>
</evidence>
<dbReference type="STRING" id="598659.NAMH_0601"/>
<evidence type="ECO:0000259" key="5">
    <source>
        <dbReference type="PROSITE" id="PS50893"/>
    </source>
</evidence>
<dbReference type="Pfam" id="PF00005">
    <property type="entry name" value="ABC_tran"/>
    <property type="match status" value="1"/>
</dbReference>
<dbReference type="InterPro" id="IPR003593">
    <property type="entry name" value="AAA+_ATPase"/>
</dbReference>
<dbReference type="Gene3D" id="3.40.50.300">
    <property type="entry name" value="P-loop containing nucleotide triphosphate hydrolases"/>
    <property type="match status" value="1"/>
</dbReference>
<dbReference type="PROSITE" id="PS50893">
    <property type="entry name" value="ABC_TRANSPORTER_2"/>
    <property type="match status" value="1"/>
</dbReference>
<dbReference type="Proteomes" id="UP000000448">
    <property type="component" value="Chromosome"/>
</dbReference>
<dbReference type="InterPro" id="IPR027417">
    <property type="entry name" value="P-loop_NTPase"/>
</dbReference>
<proteinExistence type="inferred from homology"/>
<dbReference type="RefSeq" id="WP_015902242.1">
    <property type="nucleotide sequence ID" value="NC_012115.1"/>
</dbReference>
<dbReference type="InterPro" id="IPR015854">
    <property type="entry name" value="ABC_transpr_LolD-like"/>
</dbReference>
<dbReference type="InterPro" id="IPR017911">
    <property type="entry name" value="MacB-like_ATP-bd"/>
</dbReference>
<gene>
    <name evidence="6" type="ordered locus">NAMH_0601</name>
</gene>
<keyword evidence="3" id="KW-0067">ATP-binding</keyword>
<keyword evidence="2" id="KW-0547">Nucleotide-binding</keyword>
<dbReference type="PANTHER" id="PTHR24220">
    <property type="entry name" value="IMPORT ATP-BINDING PROTEIN"/>
    <property type="match status" value="1"/>
</dbReference>
<dbReference type="CDD" id="cd03255">
    <property type="entry name" value="ABC_MJ0796_LolCDE_FtsE"/>
    <property type="match status" value="1"/>
</dbReference>
<dbReference type="GO" id="GO:0005886">
    <property type="term" value="C:plasma membrane"/>
    <property type="evidence" value="ECO:0007669"/>
    <property type="project" value="TreeGrafter"/>
</dbReference>
<evidence type="ECO:0000256" key="2">
    <source>
        <dbReference type="ARBA" id="ARBA00022741"/>
    </source>
</evidence>
<dbReference type="KEGG" id="nam:NAMH_0601"/>
<comment type="similarity">
    <text evidence="4">Belongs to the ABC transporter superfamily. Macrolide exporter (TC 3.A.1.122) family.</text>
</comment>
<dbReference type="PROSITE" id="PS00211">
    <property type="entry name" value="ABC_TRANSPORTER_1"/>
    <property type="match status" value="1"/>
</dbReference>
<dbReference type="SMART" id="SM00382">
    <property type="entry name" value="AAA"/>
    <property type="match status" value="1"/>
</dbReference>
<evidence type="ECO:0000313" key="7">
    <source>
        <dbReference type="Proteomes" id="UP000000448"/>
    </source>
</evidence>
<dbReference type="AlphaFoldDB" id="B9L8Q9"/>
<keyword evidence="7" id="KW-1185">Reference proteome</keyword>
<dbReference type="FunFam" id="3.40.50.300:FF:000032">
    <property type="entry name" value="Export ABC transporter ATP-binding protein"/>
    <property type="match status" value="1"/>
</dbReference>
<evidence type="ECO:0000256" key="4">
    <source>
        <dbReference type="ARBA" id="ARBA00038388"/>
    </source>
</evidence>
<keyword evidence="1" id="KW-0813">Transport</keyword>
<dbReference type="InterPro" id="IPR003439">
    <property type="entry name" value="ABC_transporter-like_ATP-bd"/>
</dbReference>
<dbReference type="InterPro" id="IPR017871">
    <property type="entry name" value="ABC_transporter-like_CS"/>
</dbReference>
<dbReference type="EMBL" id="CP001279">
    <property type="protein sequence ID" value="ACM93190.1"/>
    <property type="molecule type" value="Genomic_DNA"/>
</dbReference>
<dbReference type="HOGENOM" id="CLU_000604_1_22_7"/>
<organism evidence="6 7">
    <name type="scientific">Nautilia profundicola (strain ATCC BAA-1463 / DSM 18972 / AmH)</name>
    <dbReference type="NCBI Taxonomy" id="598659"/>
    <lineage>
        <taxon>Bacteria</taxon>
        <taxon>Pseudomonadati</taxon>
        <taxon>Campylobacterota</taxon>
        <taxon>Epsilonproteobacteria</taxon>
        <taxon>Nautiliales</taxon>
        <taxon>Nautiliaceae</taxon>
        <taxon>Nautilia</taxon>
    </lineage>
</organism>
<dbReference type="GO" id="GO:0016887">
    <property type="term" value="F:ATP hydrolysis activity"/>
    <property type="evidence" value="ECO:0007669"/>
    <property type="project" value="InterPro"/>
</dbReference>
<name>B9L8Q9_NAUPA</name>
<dbReference type="SUPFAM" id="SSF52540">
    <property type="entry name" value="P-loop containing nucleoside triphosphate hydrolases"/>
    <property type="match status" value="1"/>
</dbReference>
<dbReference type="GO" id="GO:0098796">
    <property type="term" value="C:membrane protein complex"/>
    <property type="evidence" value="ECO:0007669"/>
    <property type="project" value="UniProtKB-ARBA"/>
</dbReference>
<dbReference type="GO" id="GO:0022857">
    <property type="term" value="F:transmembrane transporter activity"/>
    <property type="evidence" value="ECO:0007669"/>
    <property type="project" value="TreeGrafter"/>
</dbReference>
<dbReference type="GO" id="GO:0005524">
    <property type="term" value="F:ATP binding"/>
    <property type="evidence" value="ECO:0007669"/>
    <property type="project" value="UniProtKB-KW"/>
</dbReference>
<accession>B9L8Q9</accession>
<evidence type="ECO:0000313" key="6">
    <source>
        <dbReference type="EMBL" id="ACM93190.1"/>
    </source>
</evidence>
<sequence>MVKLTDVHKSYKTGEIEVKVLEGLDLEIEKGEFVALIGPSGSGKTTILNIIGALDRADSGKVEVAGVDITNKNEKELTKFRADHLGYVFQDFNLIEVFSVFENVNFPLKVIHKRKDDDKVINLLQDIGMTDQINKFPDQLSGGQKQRVAVARALVTDPLIVLADEPTANLDSVTSHRVIELMRKMQREFNTTFIFSTHDTHLIDEVDRVLYLQDGKIIKDERK</sequence>
<reference evidence="6 7" key="1">
    <citation type="journal article" date="2009" name="PLoS Genet.">
        <title>Adaptations to submarine hydrothermal environments exemplified by the genome of Nautilia profundicola.</title>
        <authorList>
            <person name="Campbell B.J."/>
            <person name="Smith J.L."/>
            <person name="Hanson T.E."/>
            <person name="Klotz M.G."/>
            <person name="Stein L.Y."/>
            <person name="Lee C.K."/>
            <person name="Wu D."/>
            <person name="Robinson J.M."/>
            <person name="Khouri H.M."/>
            <person name="Eisen J.A."/>
            <person name="Cary S.C."/>
        </authorList>
    </citation>
    <scope>NUCLEOTIDE SEQUENCE [LARGE SCALE GENOMIC DNA]</scope>
    <source>
        <strain evidence="7">ATCC BAA-1463 / DSM 18972 / AmH</strain>
    </source>
</reference>
<dbReference type="eggNOG" id="COG1136">
    <property type="taxonomic scope" value="Bacteria"/>
</dbReference>
<evidence type="ECO:0000256" key="3">
    <source>
        <dbReference type="ARBA" id="ARBA00022840"/>
    </source>
</evidence>